<evidence type="ECO:0000259" key="10">
    <source>
        <dbReference type="SMART" id="SM00965"/>
    </source>
</evidence>
<comment type="subcellular location">
    <subcellularLocation>
        <location evidence="8">Cell outer membrane</location>
    </subcellularLocation>
    <subcellularLocation>
        <location evidence="1">Membrane</location>
    </subcellularLocation>
</comment>
<name>A0ABU5H5D7_9BACT</name>
<evidence type="ECO:0000313" key="11">
    <source>
        <dbReference type="EMBL" id="MDY7228466.1"/>
    </source>
</evidence>
<dbReference type="RefSeq" id="WP_321547193.1">
    <property type="nucleotide sequence ID" value="NZ_JAXIVS010000006.1"/>
</dbReference>
<keyword evidence="3" id="KW-0732">Signal</keyword>
<evidence type="ECO:0000256" key="7">
    <source>
        <dbReference type="RuleBase" id="RU004003"/>
    </source>
</evidence>
<dbReference type="InterPro" id="IPR001775">
    <property type="entry name" value="GspD/PilQ"/>
</dbReference>
<keyword evidence="4" id="KW-0653">Protein transport</keyword>
<dbReference type="Pfam" id="PF11741">
    <property type="entry name" value="AMIN"/>
    <property type="match status" value="3"/>
</dbReference>
<evidence type="ECO:0000256" key="8">
    <source>
        <dbReference type="RuleBase" id="RU004004"/>
    </source>
</evidence>
<dbReference type="InterPro" id="IPR021731">
    <property type="entry name" value="AMIN_dom"/>
</dbReference>
<dbReference type="InterPro" id="IPR011662">
    <property type="entry name" value="Secretin/TonB_short_N"/>
</dbReference>
<keyword evidence="12" id="KW-1185">Reference proteome</keyword>
<comment type="similarity">
    <text evidence="7">Belongs to the bacterial secretin family.</text>
</comment>
<dbReference type="Gene3D" id="3.30.1370.130">
    <property type="match status" value="1"/>
</dbReference>
<feature type="compositionally biased region" description="Basic and acidic residues" evidence="9">
    <location>
        <begin position="148"/>
        <end position="158"/>
    </location>
</feature>
<dbReference type="InterPro" id="IPR005644">
    <property type="entry name" value="NolW-like"/>
</dbReference>
<sequence length="920" mass="97257">MLAKSDVTRGKWMIAAALAVAIAGARADGAELNTLRDLQVRQTGNGAQVVVSGTRPPTFTVFRLSGPERLVVDLSSADATGIKGHHNGQGPVTGIVASQFSDERASVGRVLVALDKASQYDVRADGNRVIISVDGGAAKVETAQLEASKPEARPEPKAAEAVAQAPVTAPAAPVTPAPVVARSAAPQVAPVVVEAGEPQAAPAQAALPENVVAAEADEREVTNPAHRITAITYAKDTLAIRTDGEIARYEVLELADPPRLALDVYGVDLDARTPRVNGKTLKGVRAGEHADKVRLVLDVPAGMPAYRVDRAARGLEVVLGAAVARKAPPAPAPQEAIAEVAPLRPAPMAAESAQASVVDVKDLSFVESDDGGRVQIKLSGPATWKVDRPDPRSAVLTLENAKLPRKLERSLDTSALETPVKMISAFSVPGEGQRVRVVVAADGAIEETVTQHSGSMSWNLSVQGVKTEQVAVTQRTAGFTAEESTYAAEGAPKQARYRGKRVSFEFKDIDIQNLLRVIAEISKKNIVVADDVSGKVTIRLRNVPWDQALDLILRTKSLGKEEVGNIVRIAPLKTLEEEARLRQETLKAKQQQADLLVNLIPVNYAVAADMQARVKDILSERGSVSVDARTNVLIVKDVRANIEKARALVRNLDTQTPQVLIESRIVEANTAFSRSLGVQWGGQGQLAAATGNTTGLIFPNSVNVFGSAPGESPGLQTPNYAVNLPAPTSQGIGGALTFAFGSAGGALGLNLRLSAAENEGYVKTISAPKVTTLDNNTARISQGVSIPFSQTSAQGTNTLFVEARLSLEVTPHITQDGSILMSINAANNQPDPANTGANGQPAIQRKEANTQVLVKDGDTTVIGGIYVRRGSTATAAIPFLSKIPVLGFLFKQTTERDDRQELLIFITPRILNRQTIAQSL</sequence>
<reference evidence="11 12" key="1">
    <citation type="submission" date="2023-12" db="EMBL/GenBank/DDBJ databases">
        <title>the genome sequence of Hyalangium sp. s54d21.</title>
        <authorList>
            <person name="Zhang X."/>
        </authorList>
    </citation>
    <scope>NUCLEOTIDE SEQUENCE [LARGE SCALE GENOMIC DNA]</scope>
    <source>
        <strain evidence="12">s54d21</strain>
    </source>
</reference>
<keyword evidence="6" id="KW-0998">Cell outer membrane</keyword>
<dbReference type="InterPro" id="IPR004846">
    <property type="entry name" value="T2SS/T3SS_dom"/>
</dbReference>
<proteinExistence type="inferred from homology"/>
<dbReference type="NCBIfam" id="TIGR02515">
    <property type="entry name" value="IV_pilus_PilQ"/>
    <property type="match status" value="1"/>
</dbReference>
<organism evidence="11 12">
    <name type="scientific">Hyalangium rubrum</name>
    <dbReference type="NCBI Taxonomy" id="3103134"/>
    <lineage>
        <taxon>Bacteria</taxon>
        <taxon>Pseudomonadati</taxon>
        <taxon>Myxococcota</taxon>
        <taxon>Myxococcia</taxon>
        <taxon>Myxococcales</taxon>
        <taxon>Cystobacterineae</taxon>
        <taxon>Archangiaceae</taxon>
        <taxon>Hyalangium</taxon>
    </lineage>
</organism>
<feature type="region of interest" description="Disordered" evidence="9">
    <location>
        <begin position="145"/>
        <end position="169"/>
    </location>
</feature>
<dbReference type="Pfam" id="PF07660">
    <property type="entry name" value="STN"/>
    <property type="match status" value="1"/>
</dbReference>
<feature type="compositionally biased region" description="Low complexity" evidence="9">
    <location>
        <begin position="159"/>
        <end position="169"/>
    </location>
</feature>
<dbReference type="Pfam" id="PF03958">
    <property type="entry name" value="Secretin_N"/>
    <property type="match status" value="1"/>
</dbReference>
<feature type="domain" description="Secretin/TonB short N-terminal" evidence="10">
    <location>
        <begin position="524"/>
        <end position="572"/>
    </location>
</feature>
<dbReference type="InterPro" id="IPR038591">
    <property type="entry name" value="NolW-like_sf"/>
</dbReference>
<keyword evidence="5" id="KW-0472">Membrane</keyword>
<dbReference type="SMART" id="SM00965">
    <property type="entry name" value="STN"/>
    <property type="match status" value="1"/>
</dbReference>
<accession>A0ABU5H5D7</accession>
<dbReference type="PANTHER" id="PTHR30604:SF1">
    <property type="entry name" value="DNA UTILIZATION PROTEIN HOFQ"/>
    <property type="match status" value="1"/>
</dbReference>
<dbReference type="Gene3D" id="2.60.40.3470">
    <property type="match status" value="1"/>
</dbReference>
<dbReference type="EMBL" id="JAXIVS010000006">
    <property type="protein sequence ID" value="MDY7228466.1"/>
    <property type="molecule type" value="Genomic_DNA"/>
</dbReference>
<evidence type="ECO:0000256" key="6">
    <source>
        <dbReference type="ARBA" id="ARBA00023237"/>
    </source>
</evidence>
<evidence type="ECO:0000256" key="2">
    <source>
        <dbReference type="ARBA" id="ARBA00022448"/>
    </source>
</evidence>
<dbReference type="InterPro" id="IPR013355">
    <property type="entry name" value="Pilus_4_PilQ"/>
</dbReference>
<dbReference type="PRINTS" id="PR00811">
    <property type="entry name" value="BCTERIALGSPD"/>
</dbReference>
<evidence type="ECO:0000256" key="4">
    <source>
        <dbReference type="ARBA" id="ARBA00022927"/>
    </source>
</evidence>
<dbReference type="PANTHER" id="PTHR30604">
    <property type="entry name" value="PROTEIN TRANSPORT PROTEIN HOFQ"/>
    <property type="match status" value="1"/>
</dbReference>
<protein>
    <submittedName>
        <fullName evidence="11">Type IV pilus secretin PilQ</fullName>
    </submittedName>
</protein>
<evidence type="ECO:0000256" key="9">
    <source>
        <dbReference type="SAM" id="MobiDB-lite"/>
    </source>
</evidence>
<dbReference type="Gene3D" id="2.60.40.3500">
    <property type="match status" value="2"/>
</dbReference>
<gene>
    <name evidence="11" type="primary">pilQ</name>
    <name evidence="11" type="ORF">SYV04_18735</name>
</gene>
<dbReference type="Proteomes" id="UP001291309">
    <property type="component" value="Unassembled WGS sequence"/>
</dbReference>
<evidence type="ECO:0000256" key="3">
    <source>
        <dbReference type="ARBA" id="ARBA00022729"/>
    </source>
</evidence>
<comment type="caution">
    <text evidence="11">The sequence shown here is derived from an EMBL/GenBank/DDBJ whole genome shotgun (WGS) entry which is preliminary data.</text>
</comment>
<dbReference type="InterPro" id="IPR051808">
    <property type="entry name" value="Type_IV_pilus_biogenesis"/>
</dbReference>
<dbReference type="Pfam" id="PF00263">
    <property type="entry name" value="Secretin"/>
    <property type="match status" value="1"/>
</dbReference>
<evidence type="ECO:0000256" key="5">
    <source>
        <dbReference type="ARBA" id="ARBA00023136"/>
    </source>
</evidence>
<dbReference type="Gene3D" id="3.30.1370.120">
    <property type="match status" value="1"/>
</dbReference>
<evidence type="ECO:0000256" key="1">
    <source>
        <dbReference type="ARBA" id="ARBA00004370"/>
    </source>
</evidence>
<keyword evidence="2 8" id="KW-0813">Transport</keyword>
<evidence type="ECO:0000313" key="12">
    <source>
        <dbReference type="Proteomes" id="UP001291309"/>
    </source>
</evidence>